<dbReference type="PANTHER" id="PTHR21017">
    <property type="entry name" value="NIPSNAP-RELATED"/>
    <property type="match status" value="1"/>
</dbReference>
<organism evidence="3 4">
    <name type="scientific">Paraburkholderia phenazinium</name>
    <dbReference type="NCBI Taxonomy" id="60549"/>
    <lineage>
        <taxon>Bacteria</taxon>
        <taxon>Pseudomonadati</taxon>
        <taxon>Pseudomonadota</taxon>
        <taxon>Betaproteobacteria</taxon>
        <taxon>Burkholderiales</taxon>
        <taxon>Burkholderiaceae</taxon>
        <taxon>Paraburkholderia</taxon>
    </lineage>
</organism>
<dbReference type="InterPro" id="IPR051557">
    <property type="entry name" value="NipSnap_domain"/>
</dbReference>
<dbReference type="EMBL" id="FNCJ01000038">
    <property type="protein sequence ID" value="SDI84501.1"/>
    <property type="molecule type" value="Genomic_DNA"/>
</dbReference>
<feature type="domain" description="NIPSNAP" evidence="2">
    <location>
        <begin position="107"/>
        <end position="202"/>
    </location>
</feature>
<sequence>MLYELTTLSCPLLEQETVSDGARRWVADTDAAGTLLGSWRTEIGELARIIVLRKFETVHELQHERERAYMAGQPFHIMNPHIRLDMESYALFPFLPEVQPATFGKFYELRRYWLKPGGIAPTIAAWEQAIAPAKAYTSHLVANMYALDGPPRITHIWGFSSLEERMNLRAQHYAAGLWPPDGGPQQIEKATSAICLPEAWSPMC</sequence>
<evidence type="ECO:0000256" key="1">
    <source>
        <dbReference type="ARBA" id="ARBA00005291"/>
    </source>
</evidence>
<comment type="similarity">
    <text evidence="1">Belongs to the NipSnap family.</text>
</comment>
<dbReference type="InterPro" id="IPR012577">
    <property type="entry name" value="NIPSNAP"/>
</dbReference>
<proteinExistence type="inferred from homology"/>
<accession>A0A1G8NW50</accession>
<dbReference type="PANTHER" id="PTHR21017:SF17">
    <property type="entry name" value="PROTEIN NIPSNAP"/>
    <property type="match status" value="1"/>
</dbReference>
<reference evidence="3 4" key="1">
    <citation type="submission" date="2016-10" db="EMBL/GenBank/DDBJ databases">
        <authorList>
            <person name="de Groot N.N."/>
        </authorList>
    </citation>
    <scope>NUCLEOTIDE SEQUENCE [LARGE SCALE GENOMIC DNA]</scope>
    <source>
        <strain evidence="3 4">LMG 2247</strain>
    </source>
</reference>
<dbReference type="InterPro" id="IPR011008">
    <property type="entry name" value="Dimeric_a/b-barrel"/>
</dbReference>
<dbReference type="SUPFAM" id="SSF54909">
    <property type="entry name" value="Dimeric alpha+beta barrel"/>
    <property type="match status" value="2"/>
</dbReference>
<dbReference type="Proteomes" id="UP000199706">
    <property type="component" value="Unassembled WGS sequence"/>
</dbReference>
<evidence type="ECO:0000313" key="4">
    <source>
        <dbReference type="Proteomes" id="UP000199706"/>
    </source>
</evidence>
<name>A0A1G8NW50_9BURK</name>
<dbReference type="RefSeq" id="WP_090695958.1">
    <property type="nucleotide sequence ID" value="NZ_CADERL010000016.1"/>
</dbReference>
<evidence type="ECO:0000313" key="3">
    <source>
        <dbReference type="EMBL" id="SDI84501.1"/>
    </source>
</evidence>
<gene>
    <name evidence="3" type="ORF">SAMN05216466_1385</name>
</gene>
<protein>
    <submittedName>
        <fullName evidence="3">NIPSNAP protein</fullName>
    </submittedName>
</protein>
<dbReference type="Gene3D" id="3.30.70.100">
    <property type="match status" value="1"/>
</dbReference>
<evidence type="ECO:0000259" key="2">
    <source>
        <dbReference type="Pfam" id="PF07978"/>
    </source>
</evidence>
<dbReference type="AlphaFoldDB" id="A0A1G8NW50"/>
<dbReference type="OrthoDB" id="6182832at2"/>
<dbReference type="Pfam" id="PF07978">
    <property type="entry name" value="NIPSNAP"/>
    <property type="match status" value="1"/>
</dbReference>